<proteinExistence type="predicted"/>
<feature type="chain" id="PRO_5026878927" evidence="1">
    <location>
        <begin position="30"/>
        <end position="302"/>
    </location>
</feature>
<protein>
    <submittedName>
        <fullName evidence="2">Uncharacterized protein</fullName>
    </submittedName>
</protein>
<dbReference type="EMBL" id="JAAGWG010000047">
    <property type="protein sequence ID" value="NEK87895.1"/>
    <property type="molecule type" value="Genomic_DNA"/>
</dbReference>
<dbReference type="AlphaFoldDB" id="A0A6L9W743"/>
<dbReference type="Proteomes" id="UP000479241">
    <property type="component" value="Unassembled WGS sequence"/>
</dbReference>
<gene>
    <name evidence="2" type="ORF">GCU60_19320</name>
</gene>
<comment type="caution">
    <text evidence="2">The sequence shown here is derived from an EMBL/GenBank/DDBJ whole genome shotgun (WGS) entry which is preliminary data.</text>
</comment>
<evidence type="ECO:0000313" key="3">
    <source>
        <dbReference type="Proteomes" id="UP000479241"/>
    </source>
</evidence>
<evidence type="ECO:0000256" key="1">
    <source>
        <dbReference type="SAM" id="SignalP"/>
    </source>
</evidence>
<evidence type="ECO:0000313" key="2">
    <source>
        <dbReference type="EMBL" id="NEK87895.1"/>
    </source>
</evidence>
<sequence length="302" mass="31275">MNLLRTSTSALAGFALVTMGLMVPTAVNAAPAPPPDPLTVQESGGSTAVTYGHSRTFIAASSVTEAADKHKARIEVNGKTFTAKLDKRTSTVKWGGGGRTLDPADAGALQAMAEDLHSKFLVDAAGQRALNGDTELLIRFTMLLAEAPAGVKLKDYVVEAPVMEQVSPEEEAAVGVPAADDSECAAGAEGAPGGEMSIAACQVADDDGIRYMSCSRLSRVLYHDAAGHCFESEVVTSGPGSSGSLGECGSGVTGIGTYTYDCGEHDRCGRVHGGSFNPWDSECGDEYFDADDDFLLAPIGRC</sequence>
<keyword evidence="1" id="KW-0732">Signal</keyword>
<organism evidence="2 3">
    <name type="scientific">Blastococcus saxobsidens</name>
    <dbReference type="NCBI Taxonomy" id="138336"/>
    <lineage>
        <taxon>Bacteria</taxon>
        <taxon>Bacillati</taxon>
        <taxon>Actinomycetota</taxon>
        <taxon>Actinomycetes</taxon>
        <taxon>Geodermatophilales</taxon>
        <taxon>Geodermatophilaceae</taxon>
        <taxon>Blastococcus</taxon>
    </lineage>
</organism>
<name>A0A6L9W743_9ACTN</name>
<dbReference type="RefSeq" id="WP_163208191.1">
    <property type="nucleotide sequence ID" value="NZ_JAAGWG010000047.1"/>
</dbReference>
<reference evidence="2 3" key="1">
    <citation type="submission" date="2019-12" db="EMBL/GenBank/DDBJ databases">
        <title>the WGS of Blastococcus saxobsidens 67B17.</title>
        <authorList>
            <person name="Jiang Z."/>
        </authorList>
    </citation>
    <scope>NUCLEOTIDE SEQUENCE [LARGE SCALE GENOMIC DNA]</scope>
    <source>
        <strain evidence="2 3">67B17</strain>
    </source>
</reference>
<accession>A0A6L9W743</accession>
<feature type="signal peptide" evidence="1">
    <location>
        <begin position="1"/>
        <end position="29"/>
    </location>
</feature>